<gene>
    <name evidence="14" type="ORF">PAHAL_2G380900</name>
</gene>
<comment type="catalytic activity">
    <reaction evidence="9">
        <text>ATP + H2O = ADP + phosphate + H(+)</text>
        <dbReference type="Rhea" id="RHEA:13065"/>
        <dbReference type="ChEBI" id="CHEBI:15377"/>
        <dbReference type="ChEBI" id="CHEBI:15378"/>
        <dbReference type="ChEBI" id="CHEBI:30616"/>
        <dbReference type="ChEBI" id="CHEBI:43474"/>
        <dbReference type="ChEBI" id="CHEBI:456216"/>
        <dbReference type="EC" id="5.6.2.4"/>
    </reaction>
</comment>
<dbReference type="SUPFAM" id="SSF52540">
    <property type="entry name" value="P-loop containing nucleoside triphosphate hydrolases"/>
    <property type="match status" value="1"/>
</dbReference>
<feature type="binding site" evidence="10">
    <location>
        <begin position="337"/>
        <end position="344"/>
    </location>
    <ligand>
        <name>ATP</name>
        <dbReference type="ChEBI" id="CHEBI:30616"/>
    </ligand>
</feature>
<feature type="compositionally biased region" description="Gly residues" evidence="11">
    <location>
        <begin position="55"/>
        <end position="64"/>
    </location>
</feature>
<feature type="region of interest" description="Disordered" evidence="11">
    <location>
        <begin position="160"/>
        <end position="183"/>
    </location>
</feature>
<feature type="compositionally biased region" description="Pro residues" evidence="11">
    <location>
        <begin position="33"/>
        <end position="42"/>
    </location>
</feature>
<protein>
    <recommendedName>
        <fullName evidence="8">DNA 3'-5' helicase</fullName>
        <ecNumber evidence="8">5.6.2.4</ecNumber>
    </recommendedName>
</protein>
<reference evidence="14" key="1">
    <citation type="submission" date="2018-04" db="EMBL/GenBank/DDBJ databases">
        <title>WGS assembly of Panicum hallii.</title>
        <authorList>
            <person name="Lovell J."/>
            <person name="Jenkins J."/>
            <person name="Lowry D."/>
            <person name="Mamidi S."/>
            <person name="Sreedasyam A."/>
            <person name="Weng X."/>
            <person name="Barry K."/>
            <person name="Bonette J."/>
            <person name="Campitelli B."/>
            <person name="Daum C."/>
            <person name="Gordon S."/>
            <person name="Gould B."/>
            <person name="Lipzen A."/>
            <person name="Macqueen A."/>
            <person name="Palacio-Mejia J."/>
            <person name="Plott C."/>
            <person name="Shakirov E."/>
            <person name="Shu S."/>
            <person name="Yoshinaga Y."/>
            <person name="Zane M."/>
            <person name="Rokhsar D."/>
            <person name="Grimwood J."/>
            <person name="Schmutz J."/>
            <person name="Juenger T."/>
        </authorList>
    </citation>
    <scope>NUCLEOTIDE SEQUENCE [LARGE SCALE GENOMIC DNA]</scope>
    <source>
        <strain evidence="14">FIL2</strain>
    </source>
</reference>
<dbReference type="CDD" id="cd18807">
    <property type="entry name" value="SF1_C_UvrD"/>
    <property type="match status" value="1"/>
</dbReference>
<keyword evidence="2 10" id="KW-0547">Nucleotide-binding</keyword>
<feature type="domain" description="UvrD-like helicase ATP-binding" evidence="12">
    <location>
        <begin position="316"/>
        <end position="608"/>
    </location>
</feature>
<evidence type="ECO:0000256" key="4">
    <source>
        <dbReference type="ARBA" id="ARBA00022806"/>
    </source>
</evidence>
<dbReference type="GO" id="GO:0003677">
    <property type="term" value="F:DNA binding"/>
    <property type="evidence" value="ECO:0007669"/>
    <property type="project" value="InterPro"/>
</dbReference>
<dbReference type="PANTHER" id="PTHR11070:SF61">
    <property type="entry name" value="DNA 3'-5' HELICASE"/>
    <property type="match status" value="1"/>
</dbReference>
<evidence type="ECO:0000256" key="7">
    <source>
        <dbReference type="ARBA" id="ARBA00034617"/>
    </source>
</evidence>
<sequence length="1195" mass="134350">MSRWKEDTSPLPSCPRGAPNPSPLLPCKRPLQSPFPCPPPRRPLADVTGNALEQRGGGEPGGYGYSTPLTKAPRPCEFLLGDDDDMDEAFLREVDAICEEHARSTTRKEKEKKLAEENNGTKEGPPAAVAAMIDDAGPEIATLEDAFWEEVGAICEECDAQSDAKSHEEVKEEEEKEEEEEEESLVLSCGDASLPPAISITAEGGEFEDSFWKINAISKEHYTKSHAKCQEGMAELDKKDGLIALCGDASVSPVISIAKGAEELVDAFYGEVDATIHQGHADISAAKGEEEMKYMELEMEEDEGCAPKKYYEYLHSLNDKQREAACSDVAVPLMIVAGPGSGKTSTMVGRVLTLLKEGIPPSNILAMTFTTAAASEMRDRIGTVVGKAVAREIAISTFHSFCLHLCRTHAEKLGRTSEFIIYGHGQQRRAVIEAERLLENDKRSGADDTTKQYDGDIKISFKDKAKKWQKFIAQAKASGRTPEEYEKKGDLAGASVLRHYNEILRSCNALDYHDFINSSITLLTKFPEVYKECQDMWQAIVVDEFQDTSAMQYCLLKILASHNYITIVGDEDQSIFSFNGADVSGFDSFRRDFPYHKEIRLSKNYRSTRAIVEAATALIHNNTKRHHHKLVETDNPSGCKITVKECHSEDSQCAFVIDKIIEITSSSAESCDFGNIAVLYRRQITGKVFQVAFRNRKIPFNVHGVAFYRKKVIKAIMAILRTTLPGCDDGPWRQAFKALLPSDKEEKKKMIDYVEKISLARKCSFVSAATDIFNAKVSGTFKRAQITQGRKVLSTLDSLSKLVEREQSVSVIISSAGDMLPQKYLLEKRAVVDFDNGKLLNEDSDIRSVLQFLMDDVSDFLSIHFSSSMEGSKNEERGCTSTLQAFIDYISLRETENFRSRKEENKNSITLTTIHQSKGLEWDVVFIVQANDSEIPLLHEYNGTVKEAGSTLEEERRLFYVAMTRARKKLYILHVTVDSNRQLLQPSRFLREIPVHLLEVQGEETLRKIPEQPSMDVSFDGPEGDTSIGKPIMEQNETSPCPELAQACLANDFLRRFDIDDRSVISHIFHHWGKKQAFQNPKRLLDKISFVIDERLRGKGYKRKDVLRKLKSFLSGEEAFGYAQYVIKWEQIPIEKRSHLTRERQEHFLKQRIENSMGSSEPTAKQISYLRNLGCTITPTSRLHASHLIEKYKSL</sequence>
<evidence type="ECO:0000256" key="11">
    <source>
        <dbReference type="SAM" id="MobiDB-lite"/>
    </source>
</evidence>
<dbReference type="InterPro" id="IPR014017">
    <property type="entry name" value="DNA_helicase_UvrD-like_C"/>
</dbReference>
<evidence type="ECO:0000256" key="1">
    <source>
        <dbReference type="ARBA" id="ARBA00009922"/>
    </source>
</evidence>
<accession>A0A2S3H2N9</accession>
<comment type="similarity">
    <text evidence="1">Belongs to the helicase family. UvrD subfamily.</text>
</comment>
<name>A0A2S3H2N9_9POAL</name>
<evidence type="ECO:0000256" key="5">
    <source>
        <dbReference type="ARBA" id="ARBA00022840"/>
    </source>
</evidence>
<dbReference type="InterPro" id="IPR027417">
    <property type="entry name" value="P-loop_NTPase"/>
</dbReference>
<dbReference type="PROSITE" id="PS51198">
    <property type="entry name" value="UVRD_HELICASE_ATP_BIND"/>
    <property type="match status" value="1"/>
</dbReference>
<dbReference type="GO" id="GO:0016787">
    <property type="term" value="F:hydrolase activity"/>
    <property type="evidence" value="ECO:0007669"/>
    <property type="project" value="UniProtKB-UniRule"/>
</dbReference>
<evidence type="ECO:0000256" key="2">
    <source>
        <dbReference type="ARBA" id="ARBA00022741"/>
    </source>
</evidence>
<dbReference type="Gene3D" id="1.10.10.160">
    <property type="match status" value="1"/>
</dbReference>
<evidence type="ECO:0000256" key="10">
    <source>
        <dbReference type="PROSITE-ProRule" id="PRU00560"/>
    </source>
</evidence>
<keyword evidence="3 10" id="KW-0378">Hydrolase</keyword>
<evidence type="ECO:0000256" key="8">
    <source>
        <dbReference type="ARBA" id="ARBA00034808"/>
    </source>
</evidence>
<comment type="catalytic activity">
    <reaction evidence="7">
        <text>Couples ATP hydrolysis with the unwinding of duplex DNA by translocating in the 3'-5' direction.</text>
        <dbReference type="EC" id="5.6.2.4"/>
    </reaction>
</comment>
<evidence type="ECO:0000313" key="14">
    <source>
        <dbReference type="EMBL" id="PAN14051.1"/>
    </source>
</evidence>
<dbReference type="InterPro" id="IPR014016">
    <property type="entry name" value="UvrD-like_ATP-bd"/>
</dbReference>
<dbReference type="PANTHER" id="PTHR11070">
    <property type="entry name" value="UVRD / RECB / PCRA DNA HELICASE FAMILY MEMBER"/>
    <property type="match status" value="1"/>
</dbReference>
<dbReference type="AlphaFoldDB" id="A0A2S3H2N9"/>
<evidence type="ECO:0000256" key="6">
    <source>
        <dbReference type="ARBA" id="ARBA00023235"/>
    </source>
</evidence>
<evidence type="ECO:0000256" key="9">
    <source>
        <dbReference type="ARBA" id="ARBA00048988"/>
    </source>
</evidence>
<dbReference type="Pfam" id="PF00580">
    <property type="entry name" value="UvrD-helicase"/>
    <property type="match status" value="1"/>
</dbReference>
<dbReference type="FunFam" id="1.10.10.160:FF:000007">
    <property type="entry name" value="p-loop containing nucleoside triphosphate hydrolase superfamily protein"/>
    <property type="match status" value="1"/>
</dbReference>
<feature type="region of interest" description="Disordered" evidence="11">
    <location>
        <begin position="1"/>
        <end position="69"/>
    </location>
</feature>
<keyword evidence="6" id="KW-0413">Isomerase</keyword>
<dbReference type="InterPro" id="IPR000212">
    <property type="entry name" value="DNA_helicase_UvrD/REP"/>
</dbReference>
<evidence type="ECO:0000259" key="13">
    <source>
        <dbReference type="PROSITE" id="PS51217"/>
    </source>
</evidence>
<dbReference type="GO" id="GO:0005524">
    <property type="term" value="F:ATP binding"/>
    <property type="evidence" value="ECO:0007669"/>
    <property type="project" value="UniProtKB-UniRule"/>
</dbReference>
<dbReference type="InterPro" id="IPR013986">
    <property type="entry name" value="DExx_box_DNA_helicase_dom_sf"/>
</dbReference>
<dbReference type="Gene3D" id="3.40.50.300">
    <property type="entry name" value="P-loop containing nucleotide triphosphate hydrolases"/>
    <property type="match status" value="2"/>
</dbReference>
<dbReference type="GO" id="GO:0043138">
    <property type="term" value="F:3'-5' DNA helicase activity"/>
    <property type="evidence" value="ECO:0007669"/>
    <property type="project" value="UniProtKB-EC"/>
</dbReference>
<feature type="compositionally biased region" description="Acidic residues" evidence="11">
    <location>
        <begin position="171"/>
        <end position="183"/>
    </location>
</feature>
<feature type="domain" description="UvrD-like helicase C-terminal" evidence="13">
    <location>
        <begin position="609"/>
        <end position="919"/>
    </location>
</feature>
<evidence type="ECO:0000259" key="12">
    <source>
        <dbReference type="PROSITE" id="PS51198"/>
    </source>
</evidence>
<keyword evidence="5 10" id="KW-0067">ATP-binding</keyword>
<dbReference type="CDD" id="cd17932">
    <property type="entry name" value="DEXQc_UvrD"/>
    <property type="match status" value="1"/>
</dbReference>
<dbReference type="GO" id="GO:0000725">
    <property type="term" value="P:recombinational repair"/>
    <property type="evidence" value="ECO:0007669"/>
    <property type="project" value="TreeGrafter"/>
</dbReference>
<evidence type="ECO:0000256" key="3">
    <source>
        <dbReference type="ARBA" id="ARBA00022801"/>
    </source>
</evidence>
<dbReference type="FunFam" id="1.10.486.10:FF:000007">
    <property type="entry name" value="p-loop containing nucleoside triphosphate hydrolase superfamily protein"/>
    <property type="match status" value="1"/>
</dbReference>
<dbReference type="GO" id="GO:0005634">
    <property type="term" value="C:nucleus"/>
    <property type="evidence" value="ECO:0007669"/>
    <property type="project" value="TreeGrafter"/>
</dbReference>
<dbReference type="Gene3D" id="1.10.486.10">
    <property type="entry name" value="PCRA, domain 4"/>
    <property type="match status" value="1"/>
</dbReference>
<dbReference type="EC" id="5.6.2.4" evidence="8"/>
<dbReference type="Pfam" id="PF13361">
    <property type="entry name" value="UvrD_C"/>
    <property type="match status" value="1"/>
</dbReference>
<dbReference type="EMBL" id="CM008047">
    <property type="protein sequence ID" value="PAN14051.1"/>
    <property type="molecule type" value="Genomic_DNA"/>
</dbReference>
<feature type="compositionally biased region" description="Basic and acidic residues" evidence="11">
    <location>
        <begin position="101"/>
        <end position="120"/>
    </location>
</feature>
<dbReference type="PROSITE" id="PS51217">
    <property type="entry name" value="UVRD_HELICASE_CTER"/>
    <property type="match status" value="1"/>
</dbReference>
<proteinExistence type="inferred from homology"/>
<dbReference type="Proteomes" id="UP000243499">
    <property type="component" value="Chromosome 2"/>
</dbReference>
<keyword evidence="4 10" id="KW-0347">Helicase</keyword>
<dbReference type="Gramene" id="PAN14051">
    <property type="protein sequence ID" value="PAN14051"/>
    <property type="gene ID" value="PAHAL_2G380900"/>
</dbReference>
<feature type="region of interest" description="Disordered" evidence="11">
    <location>
        <begin position="101"/>
        <end position="126"/>
    </location>
</feature>
<organism evidence="14">
    <name type="scientific">Panicum hallii</name>
    <dbReference type="NCBI Taxonomy" id="206008"/>
    <lineage>
        <taxon>Eukaryota</taxon>
        <taxon>Viridiplantae</taxon>
        <taxon>Streptophyta</taxon>
        <taxon>Embryophyta</taxon>
        <taxon>Tracheophyta</taxon>
        <taxon>Spermatophyta</taxon>
        <taxon>Magnoliopsida</taxon>
        <taxon>Liliopsida</taxon>
        <taxon>Poales</taxon>
        <taxon>Poaceae</taxon>
        <taxon>PACMAD clade</taxon>
        <taxon>Panicoideae</taxon>
        <taxon>Panicodae</taxon>
        <taxon>Paniceae</taxon>
        <taxon>Panicinae</taxon>
        <taxon>Panicum</taxon>
        <taxon>Panicum sect. Panicum</taxon>
    </lineage>
</organism>